<protein>
    <submittedName>
        <fullName evidence="2">Uncharacterized protein</fullName>
    </submittedName>
</protein>
<sequence length="144" mass="16542">MRFPNIMLRLARISRRRSEAATFEVTERKATTRVGESESKKGFLTSLSHSKPCMRLSSRKAPNPQVLSNHGTPYFKREKHEGKNEAAEKGQTRLSGEGTRLSRLHLSLNRSFLEREREGSEIGSQQTRFRSLFLSPPIYMCKNM</sequence>
<dbReference type="Proteomes" id="UP000663760">
    <property type="component" value="Chromosome 18"/>
</dbReference>
<proteinExistence type="predicted"/>
<evidence type="ECO:0000256" key="1">
    <source>
        <dbReference type="SAM" id="MobiDB-lite"/>
    </source>
</evidence>
<organism evidence="2 3">
    <name type="scientific">Spirodela intermedia</name>
    <name type="common">Intermediate duckweed</name>
    <dbReference type="NCBI Taxonomy" id="51605"/>
    <lineage>
        <taxon>Eukaryota</taxon>
        <taxon>Viridiplantae</taxon>
        <taxon>Streptophyta</taxon>
        <taxon>Embryophyta</taxon>
        <taxon>Tracheophyta</taxon>
        <taxon>Spermatophyta</taxon>
        <taxon>Magnoliopsida</taxon>
        <taxon>Liliopsida</taxon>
        <taxon>Araceae</taxon>
        <taxon>Lemnoideae</taxon>
        <taxon>Spirodela</taxon>
    </lineage>
</organism>
<dbReference type="OrthoDB" id="10582554at2759"/>
<accession>A0A7I8LN58</accession>
<evidence type="ECO:0000313" key="3">
    <source>
        <dbReference type="Proteomes" id="UP000663760"/>
    </source>
</evidence>
<dbReference type="EMBL" id="LR746281">
    <property type="protein sequence ID" value="CAA7410755.1"/>
    <property type="molecule type" value="Genomic_DNA"/>
</dbReference>
<reference evidence="2" key="1">
    <citation type="submission" date="2020-02" db="EMBL/GenBank/DDBJ databases">
        <authorList>
            <person name="Scholz U."/>
            <person name="Mascher M."/>
            <person name="Fiebig A."/>
        </authorList>
    </citation>
    <scope>NUCLEOTIDE SEQUENCE</scope>
</reference>
<dbReference type="AlphaFoldDB" id="A0A7I8LN58"/>
<feature type="region of interest" description="Disordered" evidence="1">
    <location>
        <begin position="55"/>
        <end position="99"/>
    </location>
</feature>
<evidence type="ECO:0000313" key="2">
    <source>
        <dbReference type="EMBL" id="CAA7410755.1"/>
    </source>
</evidence>
<feature type="compositionally biased region" description="Basic and acidic residues" evidence="1">
    <location>
        <begin position="75"/>
        <end position="91"/>
    </location>
</feature>
<gene>
    <name evidence="2" type="ORF">SI8410_18021433</name>
</gene>
<name>A0A7I8LN58_SPIIN</name>
<keyword evidence="3" id="KW-1185">Reference proteome</keyword>